<dbReference type="RefSeq" id="WP_036097070.1">
    <property type="nucleotide sequence ID" value="NZ_AODF01000011.1"/>
</dbReference>
<evidence type="ECO:0000313" key="1">
    <source>
        <dbReference type="EMBL" id="EUJ32445.1"/>
    </source>
</evidence>
<gene>
    <name evidence="1" type="ORF">MFLO_06987</name>
</gene>
<evidence type="ECO:0000313" key="2">
    <source>
        <dbReference type="Proteomes" id="UP000019249"/>
    </source>
</evidence>
<name>A0ABN0RFU9_9LIST</name>
<keyword evidence="2" id="KW-1185">Reference proteome</keyword>
<proteinExistence type="predicted"/>
<organism evidence="1 2">
    <name type="scientific">Listeria floridensis FSL S10-1187</name>
    <dbReference type="NCBI Taxonomy" id="1265817"/>
    <lineage>
        <taxon>Bacteria</taxon>
        <taxon>Bacillati</taxon>
        <taxon>Bacillota</taxon>
        <taxon>Bacilli</taxon>
        <taxon>Bacillales</taxon>
        <taxon>Listeriaceae</taxon>
        <taxon>Listeria</taxon>
    </lineage>
</organism>
<dbReference type="Proteomes" id="UP000019249">
    <property type="component" value="Unassembled WGS sequence"/>
</dbReference>
<sequence length="103" mass="12264">MEDGDFNVKVTDKSILTKTSNDVIFYAWIQDGKNLIIEDPLSWVNWNKKYLIAKSDQTDDQFYYDLPEKTPLFWIYDFSQDDLSKFETKVAFEKALKEKKDFT</sequence>
<dbReference type="EMBL" id="AODF01000011">
    <property type="protein sequence ID" value="EUJ32445.1"/>
    <property type="molecule type" value="Genomic_DNA"/>
</dbReference>
<reference evidence="1 2" key="1">
    <citation type="journal article" date="2014" name="Int. J. Syst. Evol. Microbiol.">
        <title>Listeria floridensis sp. nov., Listeria aquatica sp. nov., Listeria cornellensis sp. nov., Listeria riparia sp. nov. and Listeria grandensis sp. nov., from agricultural and natural environments.</title>
        <authorList>
            <person name="den Bakker H.C."/>
            <person name="Warchocki S."/>
            <person name="Wright E.M."/>
            <person name="Allred A.F."/>
            <person name="Ahlstrom C."/>
            <person name="Manuel C.S."/>
            <person name="Stasiewicz M.J."/>
            <person name="Burrell A."/>
            <person name="Roof S."/>
            <person name="Strawn L."/>
            <person name="Fortes E.D."/>
            <person name="Nightingale K.K."/>
            <person name="Kephart D."/>
            <person name="Wiedmann M."/>
        </authorList>
    </citation>
    <scope>NUCLEOTIDE SEQUENCE [LARGE SCALE GENOMIC DNA]</scope>
    <source>
        <strain evidence="1 2">FSL S10-1187</strain>
    </source>
</reference>
<protein>
    <submittedName>
        <fullName evidence="1">Uncharacterized protein</fullName>
    </submittedName>
</protein>
<accession>A0ABN0RFU9</accession>
<comment type="caution">
    <text evidence="1">The sequence shown here is derived from an EMBL/GenBank/DDBJ whole genome shotgun (WGS) entry which is preliminary data.</text>
</comment>